<reference evidence="2" key="2">
    <citation type="submission" date="2023-01" db="EMBL/GenBank/DDBJ databases">
        <authorList>
            <person name="Sun Q."/>
            <person name="Evtushenko L."/>
        </authorList>
    </citation>
    <scope>NUCLEOTIDE SEQUENCE</scope>
    <source>
        <strain evidence="2">VKM Ac-1321</strain>
    </source>
</reference>
<organism evidence="2 3">
    <name type="scientific">Dactylosporangium matsuzakiense</name>
    <dbReference type="NCBI Taxonomy" id="53360"/>
    <lineage>
        <taxon>Bacteria</taxon>
        <taxon>Bacillati</taxon>
        <taxon>Actinomycetota</taxon>
        <taxon>Actinomycetes</taxon>
        <taxon>Micromonosporales</taxon>
        <taxon>Micromonosporaceae</taxon>
        <taxon>Dactylosporangium</taxon>
    </lineage>
</organism>
<evidence type="ECO:0000313" key="2">
    <source>
        <dbReference type="EMBL" id="GLL07537.1"/>
    </source>
</evidence>
<gene>
    <name evidence="2" type="ORF">GCM10017581_092910</name>
</gene>
<evidence type="ECO:0000313" key="3">
    <source>
        <dbReference type="Proteomes" id="UP001143480"/>
    </source>
</evidence>
<dbReference type="InterPro" id="IPR018391">
    <property type="entry name" value="PQQ_b-propeller_rpt"/>
</dbReference>
<keyword evidence="3" id="KW-1185">Reference proteome</keyword>
<dbReference type="InterPro" id="IPR015943">
    <property type="entry name" value="WD40/YVTN_repeat-like_dom_sf"/>
</dbReference>
<accession>A0A9W6KUN0</accession>
<dbReference type="RefSeq" id="WP_271190129.1">
    <property type="nucleotide sequence ID" value="NZ_BSFP01000100.1"/>
</dbReference>
<dbReference type="SMART" id="SM00564">
    <property type="entry name" value="PQQ"/>
    <property type="match status" value="3"/>
</dbReference>
<dbReference type="AlphaFoldDB" id="A0A9W6KUN0"/>
<evidence type="ECO:0000259" key="1">
    <source>
        <dbReference type="Pfam" id="PF13360"/>
    </source>
</evidence>
<sequence length="344" mass="36993">MVDQSLAVVWSRPLRLRSSAATVAATSEVLLVAERHSRLVRLDPRSGAILWEQRVEDCWGTTVIAEECCLYLSQLGVLHCLDLQNGHRMWSTPGLQFHRYLSVSGTVVLLGGWRGYHPLTRVDLAAGRPDPFNSPYAPGEPLAWPVPIKLKPSPHTAVAAVLLASASRPELRLIASRTEVDLGMWQLPAPVQFPDSGNAYSRSDDGRVVFVSGRRNVMAFGPSAGVEMLWEHARNLPPLAPVLSNGMLMLAEDACITVVDLINGGLTEITSQPPGVACAPVPVAGGALFARSDGNVVMIDRTGTVRASARLPTRMEQLVTAGSSLAHTIGKGHLTTLSILSMEH</sequence>
<comment type="caution">
    <text evidence="2">The sequence shown here is derived from an EMBL/GenBank/DDBJ whole genome shotgun (WGS) entry which is preliminary data.</text>
</comment>
<dbReference type="SUPFAM" id="SSF50998">
    <property type="entry name" value="Quinoprotein alcohol dehydrogenase-like"/>
    <property type="match status" value="1"/>
</dbReference>
<dbReference type="EMBL" id="BSFP01000100">
    <property type="protein sequence ID" value="GLL07537.1"/>
    <property type="molecule type" value="Genomic_DNA"/>
</dbReference>
<proteinExistence type="predicted"/>
<reference evidence="2" key="1">
    <citation type="journal article" date="2014" name="Int. J. Syst. Evol. Microbiol.">
        <title>Complete genome sequence of Corynebacterium casei LMG S-19264T (=DSM 44701T), isolated from a smear-ripened cheese.</title>
        <authorList>
            <consortium name="US DOE Joint Genome Institute (JGI-PGF)"/>
            <person name="Walter F."/>
            <person name="Albersmeier A."/>
            <person name="Kalinowski J."/>
            <person name="Ruckert C."/>
        </authorList>
    </citation>
    <scope>NUCLEOTIDE SEQUENCE</scope>
    <source>
        <strain evidence="2">VKM Ac-1321</strain>
    </source>
</reference>
<dbReference type="InterPro" id="IPR011047">
    <property type="entry name" value="Quinoprotein_ADH-like_sf"/>
</dbReference>
<dbReference type="InterPro" id="IPR002372">
    <property type="entry name" value="PQQ_rpt_dom"/>
</dbReference>
<dbReference type="Pfam" id="PF13360">
    <property type="entry name" value="PQQ_2"/>
    <property type="match status" value="1"/>
</dbReference>
<dbReference type="Proteomes" id="UP001143480">
    <property type="component" value="Unassembled WGS sequence"/>
</dbReference>
<protein>
    <recommendedName>
        <fullName evidence="1">Pyrrolo-quinoline quinone repeat domain-containing protein</fullName>
    </recommendedName>
</protein>
<name>A0A9W6KUN0_9ACTN</name>
<feature type="domain" description="Pyrrolo-quinoline quinone repeat" evidence="1">
    <location>
        <begin position="11"/>
        <end position="111"/>
    </location>
</feature>
<dbReference type="Gene3D" id="2.130.10.10">
    <property type="entry name" value="YVTN repeat-like/Quinoprotein amine dehydrogenase"/>
    <property type="match status" value="2"/>
</dbReference>